<protein>
    <submittedName>
        <fullName evidence="1">Uncharacterized protein</fullName>
    </submittedName>
</protein>
<accession>A0A418SJU6</accession>
<evidence type="ECO:0000313" key="2">
    <source>
        <dbReference type="Proteomes" id="UP000283786"/>
    </source>
</evidence>
<keyword evidence="2" id="KW-1185">Reference proteome</keyword>
<dbReference type="Proteomes" id="UP000283786">
    <property type="component" value="Chromosome"/>
</dbReference>
<sequence>MATGPNPGPSKDLAMTRLARFRIAATRFVGRSARFVVAGAVLVVTAAILAWGVSASVVDSVAVIVPGLLLLAAGIVAQGFPRAPQPVAVRAARDRSARGRRE</sequence>
<dbReference type="AlphaFoldDB" id="A0A418SJU6"/>
<dbReference type="KEGG" id="palw:PSAL_000070"/>
<reference evidence="1 2" key="1">
    <citation type="submission" date="2020-08" db="EMBL/GenBank/DDBJ databases">
        <title>Genome sequence of Rhodobacteraceae bacterium Lw-13e.</title>
        <authorList>
            <person name="Poehlein A."/>
            <person name="Wolter L."/>
            <person name="Daniel R."/>
            <person name="Brinkhoff T."/>
        </authorList>
    </citation>
    <scope>NUCLEOTIDE SEQUENCE [LARGE SCALE GENOMIC DNA]</scope>
    <source>
        <strain evidence="1 2">Lw-13e</strain>
    </source>
</reference>
<proteinExistence type="predicted"/>
<evidence type="ECO:0000313" key="1">
    <source>
        <dbReference type="EMBL" id="QPM88805.1"/>
    </source>
</evidence>
<organism evidence="1 2">
    <name type="scientific">Pseudooceanicola algae</name>
    <dbReference type="NCBI Taxonomy" id="1537215"/>
    <lineage>
        <taxon>Bacteria</taxon>
        <taxon>Pseudomonadati</taxon>
        <taxon>Pseudomonadota</taxon>
        <taxon>Alphaproteobacteria</taxon>
        <taxon>Rhodobacterales</taxon>
        <taxon>Paracoccaceae</taxon>
        <taxon>Pseudooceanicola</taxon>
    </lineage>
</organism>
<name>A0A418SJU6_9RHOB</name>
<dbReference type="EMBL" id="CP060436">
    <property type="protein sequence ID" value="QPM88805.1"/>
    <property type="molecule type" value="Genomic_DNA"/>
</dbReference>
<gene>
    <name evidence="1" type="ORF">PSAL_000070</name>
</gene>